<gene>
    <name evidence="4" type="ORF">ANBU17_29000</name>
</gene>
<feature type="domain" description="Phage capsid-like C-terminal" evidence="3">
    <location>
        <begin position="128"/>
        <end position="396"/>
    </location>
</feature>
<protein>
    <submittedName>
        <fullName evidence="4">Phage capsid protein</fullName>
    </submittedName>
</protein>
<evidence type="ECO:0000259" key="3">
    <source>
        <dbReference type="Pfam" id="PF05065"/>
    </source>
</evidence>
<comment type="caution">
    <text evidence="4">The sequence shown here is derived from an EMBL/GenBank/DDBJ whole genome shotgun (WGS) entry which is preliminary data.</text>
</comment>
<comment type="subcellular location">
    <subcellularLocation>
        <location evidence="1">Virion</location>
    </subcellularLocation>
</comment>
<dbReference type="InterPro" id="IPR024455">
    <property type="entry name" value="Phage_capsid"/>
</dbReference>
<proteinExistence type="predicted"/>
<dbReference type="SUPFAM" id="SSF56563">
    <property type="entry name" value="Major capsid protein gp5"/>
    <property type="match status" value="1"/>
</dbReference>
<feature type="region of interest" description="Disordered" evidence="2">
    <location>
        <begin position="71"/>
        <end position="98"/>
    </location>
</feature>
<sequence length="401" mass="44466">MNIQFFAEKNNIKKLKEQRAEKVQELKDLYETVEAEQRAINEEEEQKVNDIQKEIDDIDKTIKTLEGIKKRLEETGGNNEEGGEGASENDESAEQRAQDEEKMFAEYLRGVANGELRADTNMTLTDNGAVIPETIAQRIIEKVYEISPILERATKYNIKGSLVIPFYPADANDIEMAYADEFEELEASAGKFGSITLSGFLAGALTKVSRSLMNNSQFDIVSFVVNHMAQKVARWIEGELLKGTASKIEGLSTVTQGVTAASQTAITADELIDLQDSVKDAFQQRAIWIMSSKTRTAIRKLKDGNGRYLLQDDINAAFGRVLLGKDVYVSDNMPEMAAGSRAIYYGDMSGLAVKITENFEAQVLREIYATQHAIGVVGWTEIDAKVEDEQKISVLTMASGD</sequence>
<dbReference type="InterPro" id="IPR054612">
    <property type="entry name" value="Phage_capsid-like_C"/>
</dbReference>
<evidence type="ECO:0000313" key="5">
    <source>
        <dbReference type="Proteomes" id="UP000613208"/>
    </source>
</evidence>
<keyword evidence="5" id="KW-1185">Reference proteome</keyword>
<evidence type="ECO:0000256" key="2">
    <source>
        <dbReference type="SAM" id="MobiDB-lite"/>
    </source>
</evidence>
<dbReference type="Pfam" id="PF05065">
    <property type="entry name" value="Phage_capsid"/>
    <property type="match status" value="1"/>
</dbReference>
<reference evidence="4" key="1">
    <citation type="submission" date="2020-06" db="EMBL/GenBank/DDBJ databases">
        <title>Characterization of fructooligosaccharide metabolism and fructooligosaccharide-degrading enzymes in human commensal butyrate producers.</title>
        <authorList>
            <person name="Tanno H."/>
            <person name="Fujii T."/>
            <person name="Hirano K."/>
            <person name="Maeno S."/>
            <person name="Tonozuka T."/>
            <person name="Sakamoto M."/>
            <person name="Ohkuma M."/>
            <person name="Tochio T."/>
            <person name="Endo A."/>
        </authorList>
    </citation>
    <scope>NUCLEOTIDE SEQUENCE</scope>
    <source>
        <strain evidence="4">JCM 17466</strain>
    </source>
</reference>
<dbReference type="EMBL" id="BLYI01000067">
    <property type="protein sequence ID" value="GFO86553.1"/>
    <property type="molecule type" value="Genomic_DNA"/>
</dbReference>
<name>A0A916QDA5_9FIRM</name>
<evidence type="ECO:0000256" key="1">
    <source>
        <dbReference type="ARBA" id="ARBA00004328"/>
    </source>
</evidence>
<dbReference type="NCBIfam" id="TIGR01554">
    <property type="entry name" value="major_cap_HK97"/>
    <property type="match status" value="1"/>
</dbReference>
<accession>A0A916QDA5</accession>
<dbReference type="AlphaFoldDB" id="A0A916QDA5"/>
<dbReference type="Proteomes" id="UP000613208">
    <property type="component" value="Unassembled WGS sequence"/>
</dbReference>
<feature type="compositionally biased region" description="Acidic residues" evidence="2">
    <location>
        <begin position="81"/>
        <end position="92"/>
    </location>
</feature>
<evidence type="ECO:0000313" key="4">
    <source>
        <dbReference type="EMBL" id="GFO86553.1"/>
    </source>
</evidence>
<organism evidence="4 5">
    <name type="scientific">Anaerostipes butyraticus</name>
    <dbReference type="NCBI Taxonomy" id="645466"/>
    <lineage>
        <taxon>Bacteria</taxon>
        <taxon>Bacillati</taxon>
        <taxon>Bacillota</taxon>
        <taxon>Clostridia</taxon>
        <taxon>Lachnospirales</taxon>
        <taxon>Lachnospiraceae</taxon>
        <taxon>Anaerostipes</taxon>
    </lineage>
</organism>
<dbReference type="Gene3D" id="3.30.2320.10">
    <property type="entry name" value="hypothetical protein PF0899 domain"/>
    <property type="match status" value="1"/>
</dbReference>